<protein>
    <submittedName>
        <fullName evidence="1">Uncharacterized protein</fullName>
    </submittedName>
</protein>
<evidence type="ECO:0000313" key="1">
    <source>
        <dbReference type="EMBL" id="AUG54630.1"/>
    </source>
</evidence>
<evidence type="ECO:0000313" key="2">
    <source>
        <dbReference type="Proteomes" id="UP000233458"/>
    </source>
</evidence>
<accession>A0ABM6QE58</accession>
<proteinExistence type="predicted"/>
<organism evidence="1 2">
    <name type="scientific">Thalassospira marina</name>
    <dbReference type="NCBI Taxonomy" id="2048283"/>
    <lineage>
        <taxon>Bacteria</taxon>
        <taxon>Pseudomonadati</taxon>
        <taxon>Pseudomonadota</taxon>
        <taxon>Alphaproteobacteria</taxon>
        <taxon>Rhodospirillales</taxon>
        <taxon>Thalassospiraceae</taxon>
        <taxon>Thalassospira</taxon>
    </lineage>
</organism>
<name>A0ABM6QE58_9PROT</name>
<dbReference type="Proteomes" id="UP000233458">
    <property type="component" value="Chromosome"/>
</dbReference>
<sequence length="68" mass="7820">MANFLLFDMKRIKREFPKPGSVGYCGWRKETKGLETLSQVSCPEPFKKTNEEFSATDEKILCKTEGRS</sequence>
<dbReference type="EMBL" id="CP024199">
    <property type="protein sequence ID" value="AUG54630.1"/>
    <property type="molecule type" value="Genomic_DNA"/>
</dbReference>
<gene>
    <name evidence="1" type="ORF">CSC3H3_19335</name>
</gene>
<keyword evidence="2" id="KW-1185">Reference proteome</keyword>
<reference evidence="1 2" key="1">
    <citation type="submission" date="2017-10" db="EMBL/GenBank/DDBJ databases">
        <title>Biodiversity and function of Thalassospira species in the particle-attached aromatic-hydrocarbon-degrading consortia from the surface seawater of the China South Sea.</title>
        <authorList>
            <person name="Dong C."/>
            <person name="Liu R."/>
            <person name="Shao Z."/>
        </authorList>
    </citation>
    <scope>NUCLEOTIDE SEQUENCE [LARGE SCALE GENOMIC DNA]</scope>
    <source>
        <strain evidence="1 2">CSC3H3</strain>
    </source>
</reference>